<comment type="caution">
    <text evidence="1">The sequence shown here is derived from an EMBL/GenBank/DDBJ whole genome shotgun (WGS) entry which is preliminary data.</text>
</comment>
<gene>
    <name evidence="1" type="ORF">Ahy_B02g057652</name>
</gene>
<dbReference type="PANTHER" id="PTHR31286">
    <property type="entry name" value="GLYCINE-RICH CELL WALL STRUCTURAL PROTEIN 1.8-LIKE"/>
    <property type="match status" value="1"/>
</dbReference>
<sequence>MVSRHYLIIQRWRPFFLSYEQAVRKIAVWIRIPNLSIELYIYRFVWRVGSAIGAMLKIDKTTSIHSRGRFTRICVEIDLAKKFVPKISVMESILNVEYEGLQLIFFSCGLYGHRANQCNELLGQPWGALDHRRDFGEKSSERT</sequence>
<proteinExistence type="predicted"/>
<dbReference type="InterPro" id="IPR040256">
    <property type="entry name" value="At4g02000-like"/>
</dbReference>
<name>A0A445ACG2_ARAHY</name>
<evidence type="ECO:0000313" key="1">
    <source>
        <dbReference type="EMBL" id="RYR24150.1"/>
    </source>
</evidence>
<reference evidence="1 2" key="1">
    <citation type="submission" date="2019-01" db="EMBL/GenBank/DDBJ databases">
        <title>Sequencing of cultivated peanut Arachis hypogaea provides insights into genome evolution and oil improvement.</title>
        <authorList>
            <person name="Chen X."/>
        </authorList>
    </citation>
    <scope>NUCLEOTIDE SEQUENCE [LARGE SCALE GENOMIC DNA]</scope>
    <source>
        <strain evidence="2">cv. Fuhuasheng</strain>
        <tissue evidence="1">Leaves</tissue>
    </source>
</reference>
<protein>
    <submittedName>
        <fullName evidence="1">Uncharacterized protein</fullName>
    </submittedName>
</protein>
<organism evidence="1 2">
    <name type="scientific">Arachis hypogaea</name>
    <name type="common">Peanut</name>
    <dbReference type="NCBI Taxonomy" id="3818"/>
    <lineage>
        <taxon>Eukaryota</taxon>
        <taxon>Viridiplantae</taxon>
        <taxon>Streptophyta</taxon>
        <taxon>Embryophyta</taxon>
        <taxon>Tracheophyta</taxon>
        <taxon>Spermatophyta</taxon>
        <taxon>Magnoliopsida</taxon>
        <taxon>eudicotyledons</taxon>
        <taxon>Gunneridae</taxon>
        <taxon>Pentapetalae</taxon>
        <taxon>rosids</taxon>
        <taxon>fabids</taxon>
        <taxon>Fabales</taxon>
        <taxon>Fabaceae</taxon>
        <taxon>Papilionoideae</taxon>
        <taxon>50 kb inversion clade</taxon>
        <taxon>dalbergioids sensu lato</taxon>
        <taxon>Dalbergieae</taxon>
        <taxon>Pterocarpus clade</taxon>
        <taxon>Arachis</taxon>
    </lineage>
</organism>
<dbReference type="STRING" id="3818.A0A445ACG2"/>
<dbReference type="AlphaFoldDB" id="A0A445ACG2"/>
<evidence type="ECO:0000313" key="2">
    <source>
        <dbReference type="Proteomes" id="UP000289738"/>
    </source>
</evidence>
<dbReference type="EMBL" id="SDMP01000012">
    <property type="protein sequence ID" value="RYR24150.1"/>
    <property type="molecule type" value="Genomic_DNA"/>
</dbReference>
<dbReference type="Proteomes" id="UP000289738">
    <property type="component" value="Chromosome B02"/>
</dbReference>
<dbReference type="PANTHER" id="PTHR31286:SF99">
    <property type="entry name" value="DUF4283 DOMAIN-CONTAINING PROTEIN"/>
    <property type="match status" value="1"/>
</dbReference>
<accession>A0A445ACG2</accession>
<keyword evidence="2" id="KW-1185">Reference proteome</keyword>